<protein>
    <submittedName>
        <fullName evidence="7">tRNA (Uracil-5-)-methyltransferase</fullName>
    </submittedName>
</protein>
<name>A0A0F4LRU8_9LACO</name>
<feature type="binding site" evidence="4">
    <location>
        <position position="382"/>
    </location>
    <ligand>
        <name>S-adenosyl-L-methionine</name>
        <dbReference type="ChEBI" id="CHEBI:59789"/>
    </ligand>
</feature>
<keyword evidence="2 4" id="KW-0808">Transferase</keyword>
<evidence type="ECO:0000256" key="4">
    <source>
        <dbReference type="PROSITE-ProRule" id="PRU01024"/>
    </source>
</evidence>
<dbReference type="PATRIC" id="fig|1218492.5.peg.1334"/>
<dbReference type="FunFam" id="2.40.50.1070:FF:000003">
    <property type="entry name" value="23S rRNA (Uracil-5-)-methyltransferase RumA"/>
    <property type="match status" value="1"/>
</dbReference>
<dbReference type="RefSeq" id="WP_046317028.1">
    <property type="nucleotide sequence ID" value="NZ_JBHSZT010000010.1"/>
</dbReference>
<dbReference type="InterPro" id="IPR010280">
    <property type="entry name" value="U5_MeTrfase_fam"/>
</dbReference>
<gene>
    <name evidence="7" type="primary">trmA</name>
    <name evidence="7" type="ORF">JG30_11900</name>
</gene>
<dbReference type="PROSITE" id="PS51687">
    <property type="entry name" value="SAM_MT_RNA_M5U"/>
    <property type="match status" value="1"/>
</dbReference>
<comment type="similarity">
    <text evidence="4">Belongs to the class I-like SAM-binding methyltransferase superfamily. RNA M5U methyltransferase family.</text>
</comment>
<dbReference type="Gene3D" id="3.40.50.150">
    <property type="entry name" value="Vaccinia Virus protein VP39"/>
    <property type="match status" value="1"/>
</dbReference>
<dbReference type="Gene3D" id="2.40.50.140">
    <property type="entry name" value="Nucleic acid-binding proteins"/>
    <property type="match status" value="1"/>
</dbReference>
<evidence type="ECO:0000313" key="7">
    <source>
        <dbReference type="EMBL" id="KJY60999.1"/>
    </source>
</evidence>
<feature type="active site" description="Nucleophile" evidence="4">
    <location>
        <position position="409"/>
    </location>
</feature>
<dbReference type="CDD" id="cd02440">
    <property type="entry name" value="AdoMet_MTases"/>
    <property type="match status" value="1"/>
</dbReference>
<dbReference type="SUPFAM" id="SSF53335">
    <property type="entry name" value="S-adenosyl-L-methionine-dependent methyltransferases"/>
    <property type="match status" value="1"/>
</dbReference>
<dbReference type="Pfam" id="PF05958">
    <property type="entry name" value="tRNA_U5-meth_tr"/>
    <property type="match status" value="1"/>
</dbReference>
<dbReference type="InterPro" id="IPR002792">
    <property type="entry name" value="TRAM_dom"/>
</dbReference>
<dbReference type="EMBL" id="JXJQ01000009">
    <property type="protein sequence ID" value="KJY60999.1"/>
    <property type="molecule type" value="Genomic_DNA"/>
</dbReference>
<organism evidence="7 8">
    <name type="scientific">Bombilactobacillus mellifer</name>
    <dbReference type="NCBI Taxonomy" id="1218492"/>
    <lineage>
        <taxon>Bacteria</taxon>
        <taxon>Bacillati</taxon>
        <taxon>Bacillota</taxon>
        <taxon>Bacilli</taxon>
        <taxon>Lactobacillales</taxon>
        <taxon>Lactobacillaceae</taxon>
        <taxon>Bombilactobacillus</taxon>
    </lineage>
</organism>
<dbReference type="PANTHER" id="PTHR11061:SF30">
    <property type="entry name" value="TRNA (URACIL(54)-C(5))-METHYLTRANSFERASE"/>
    <property type="match status" value="1"/>
</dbReference>
<dbReference type="InterPro" id="IPR012340">
    <property type="entry name" value="NA-bd_OB-fold"/>
</dbReference>
<feature type="domain" description="TRAM" evidence="6">
    <location>
        <begin position="5"/>
        <end position="63"/>
    </location>
</feature>
<evidence type="ECO:0000256" key="3">
    <source>
        <dbReference type="ARBA" id="ARBA00022691"/>
    </source>
</evidence>
<proteinExistence type="inferred from homology"/>
<dbReference type="FunFam" id="3.40.50.150:FF:000009">
    <property type="entry name" value="23S rRNA (Uracil(1939)-C(5))-methyltransferase RlmD"/>
    <property type="match status" value="1"/>
</dbReference>
<dbReference type="Pfam" id="PF01938">
    <property type="entry name" value="TRAM"/>
    <property type="match status" value="1"/>
</dbReference>
<dbReference type="PROSITE" id="PS50926">
    <property type="entry name" value="TRAM"/>
    <property type="match status" value="1"/>
</dbReference>
<dbReference type="PROSITE" id="PS01231">
    <property type="entry name" value="TRMA_2"/>
    <property type="match status" value="1"/>
</dbReference>
<dbReference type="OrthoDB" id="9804590at2"/>
<dbReference type="GO" id="GO:0070041">
    <property type="term" value="F:rRNA (uridine-C5-)-methyltransferase activity"/>
    <property type="evidence" value="ECO:0007669"/>
    <property type="project" value="TreeGrafter"/>
</dbReference>
<reference evidence="7 8" key="1">
    <citation type="submission" date="2015-01" db="EMBL/GenBank/DDBJ databases">
        <title>Comparative genomics of the lactic acid bacteria isolated from the honey bee gut.</title>
        <authorList>
            <person name="Ellegaard K.M."/>
            <person name="Tamarit D."/>
            <person name="Javelind E."/>
            <person name="Olofsson T."/>
            <person name="Andersson S.G."/>
            <person name="Vasquez A."/>
        </authorList>
    </citation>
    <scope>NUCLEOTIDE SEQUENCE [LARGE SCALE GENOMIC DNA]</scope>
    <source>
        <strain evidence="7 8">Bin4</strain>
    </source>
</reference>
<evidence type="ECO:0000259" key="6">
    <source>
        <dbReference type="PROSITE" id="PS50926"/>
    </source>
</evidence>
<keyword evidence="1 4" id="KW-0489">Methyltransferase</keyword>
<comment type="caution">
    <text evidence="7">The sequence shown here is derived from an EMBL/GenBank/DDBJ whole genome shotgun (WGS) entry which is preliminary data.</text>
</comment>
<dbReference type="Gene3D" id="2.40.50.1070">
    <property type="match status" value="1"/>
</dbReference>
<evidence type="ECO:0000313" key="8">
    <source>
        <dbReference type="Proteomes" id="UP000033558"/>
    </source>
</evidence>
<dbReference type="AlphaFoldDB" id="A0A0F4LRU8"/>
<dbReference type="STRING" id="1218492.JG30_11900"/>
<feature type="binding site" evidence="4">
    <location>
        <position position="334"/>
    </location>
    <ligand>
        <name>S-adenosyl-L-methionine</name>
        <dbReference type="ChEBI" id="CHEBI:59789"/>
    </ligand>
</feature>
<feature type="binding site" evidence="4">
    <location>
        <position position="313"/>
    </location>
    <ligand>
        <name>S-adenosyl-L-methionine</name>
        <dbReference type="ChEBI" id="CHEBI:59789"/>
    </ligand>
</feature>
<dbReference type="GO" id="GO:0070475">
    <property type="term" value="P:rRNA base methylation"/>
    <property type="evidence" value="ECO:0007669"/>
    <property type="project" value="TreeGrafter"/>
</dbReference>
<feature type="binding site" evidence="4">
    <location>
        <position position="284"/>
    </location>
    <ligand>
        <name>S-adenosyl-L-methionine</name>
        <dbReference type="ChEBI" id="CHEBI:59789"/>
    </ligand>
</feature>
<dbReference type="NCBIfam" id="TIGR00479">
    <property type="entry name" value="rumA"/>
    <property type="match status" value="1"/>
</dbReference>
<evidence type="ECO:0000256" key="1">
    <source>
        <dbReference type="ARBA" id="ARBA00022603"/>
    </source>
</evidence>
<sequence length="454" mass="50497">MKKINLTKNQTVDLTITDLSYAGLGVAKVEGYSLFVQNALPGEEVTAVITKIGRKFGFAKTLHIRQKSPYRVEQVNQKYVQTGIAPLIHLAYPQQLEFKRQQLQTTLAKQGLKVTVQPTVGAEHPLAYRNKAQIPVRTVAGQATTGFFRSRSHELIPLDDYLIQAPAIDQTINQIRDLLRAYQLQGYDEVHHQGQVREIMVRQAAASGELMVVLIVLTTKIPHLSAVLAQIAKLPQVTSLYLNVNSKPTNVILGPEFKLVAGQKYITDEILGHQFRISPQSFYQINPEQTAKLYQLAIRAAELTGEQTVVDAYCGIGTISLSLAPQAQKVIGIEVVPQAVQDARRNATLNNLSNVEFIQGKTETVLNNWAQNRQKLDVLVVDPPRKGLDHSLISSIQALQPSKIVYISCNPATLARDCQLLQEQYLITQCTPVDMFPMTKHVESVTVLKRIKKA</sequence>
<dbReference type="InterPro" id="IPR030391">
    <property type="entry name" value="MeTrfase_TrmA_CS"/>
</dbReference>
<accession>A0A0F4LRU8</accession>
<dbReference type="SUPFAM" id="SSF50249">
    <property type="entry name" value="Nucleic acid-binding proteins"/>
    <property type="match status" value="1"/>
</dbReference>
<dbReference type="InterPro" id="IPR029063">
    <property type="entry name" value="SAM-dependent_MTases_sf"/>
</dbReference>
<keyword evidence="3 4" id="KW-0949">S-adenosyl-L-methionine</keyword>
<evidence type="ECO:0000256" key="2">
    <source>
        <dbReference type="ARBA" id="ARBA00022679"/>
    </source>
</evidence>
<dbReference type="PROSITE" id="PS01230">
    <property type="entry name" value="TRMA_1"/>
    <property type="match status" value="1"/>
</dbReference>
<dbReference type="PANTHER" id="PTHR11061">
    <property type="entry name" value="RNA M5U METHYLTRANSFERASE"/>
    <property type="match status" value="1"/>
</dbReference>
<dbReference type="InterPro" id="IPR030390">
    <property type="entry name" value="MeTrfase_TrmA_AS"/>
</dbReference>
<feature type="active site" evidence="5">
    <location>
        <position position="409"/>
    </location>
</feature>
<evidence type="ECO:0000256" key="5">
    <source>
        <dbReference type="PROSITE-ProRule" id="PRU10015"/>
    </source>
</evidence>
<keyword evidence="8" id="KW-1185">Reference proteome</keyword>
<dbReference type="HOGENOM" id="CLU_014689_7_0_9"/>
<dbReference type="Proteomes" id="UP000033558">
    <property type="component" value="Unassembled WGS sequence"/>
</dbReference>